<dbReference type="EMBL" id="UYRR01031182">
    <property type="protein sequence ID" value="VDK47277.1"/>
    <property type="molecule type" value="Genomic_DNA"/>
</dbReference>
<keyword evidence="1" id="KW-1133">Transmembrane helix</keyword>
<protein>
    <submittedName>
        <fullName evidence="4">Inner membrane protein</fullName>
    </submittedName>
</protein>
<evidence type="ECO:0000313" key="4">
    <source>
        <dbReference type="WBParaSite" id="ASIM_0001293701-mRNA-1"/>
    </source>
</evidence>
<dbReference type="Proteomes" id="UP000267096">
    <property type="component" value="Unassembled WGS sequence"/>
</dbReference>
<organism evidence="4">
    <name type="scientific">Anisakis simplex</name>
    <name type="common">Herring worm</name>
    <dbReference type="NCBI Taxonomy" id="6269"/>
    <lineage>
        <taxon>Eukaryota</taxon>
        <taxon>Metazoa</taxon>
        <taxon>Ecdysozoa</taxon>
        <taxon>Nematoda</taxon>
        <taxon>Chromadorea</taxon>
        <taxon>Rhabditida</taxon>
        <taxon>Spirurina</taxon>
        <taxon>Ascaridomorpha</taxon>
        <taxon>Ascaridoidea</taxon>
        <taxon>Anisakidae</taxon>
        <taxon>Anisakis</taxon>
        <taxon>Anisakis simplex complex</taxon>
    </lineage>
</organism>
<sequence>MYSLYDWLSVPTPAHNQCCKCIGLRIRKAVLVSTVLALLLSTAVLTYVLIEKFHVPIPEIVLILLFIVEIGKPNNYSSWANYRVVVITVRR</sequence>
<evidence type="ECO:0000256" key="1">
    <source>
        <dbReference type="SAM" id="Phobius"/>
    </source>
</evidence>
<keyword evidence="1" id="KW-0472">Membrane</keyword>
<reference evidence="2 3" key="2">
    <citation type="submission" date="2018-11" db="EMBL/GenBank/DDBJ databases">
        <authorList>
            <consortium name="Pathogen Informatics"/>
        </authorList>
    </citation>
    <scope>NUCLEOTIDE SEQUENCE [LARGE SCALE GENOMIC DNA]</scope>
</reference>
<feature type="transmembrane region" description="Helical" evidence="1">
    <location>
        <begin position="29"/>
        <end position="49"/>
    </location>
</feature>
<feature type="transmembrane region" description="Helical" evidence="1">
    <location>
        <begin position="55"/>
        <end position="71"/>
    </location>
</feature>
<keyword evidence="1" id="KW-0812">Transmembrane</keyword>
<dbReference type="AlphaFoldDB" id="A0A0M3JX80"/>
<dbReference type="WBParaSite" id="ASIM_0001293701-mRNA-1">
    <property type="protein sequence ID" value="ASIM_0001293701-mRNA-1"/>
    <property type="gene ID" value="ASIM_0001293701"/>
</dbReference>
<reference evidence="4" key="1">
    <citation type="submission" date="2017-02" db="UniProtKB">
        <authorList>
            <consortium name="WormBaseParasite"/>
        </authorList>
    </citation>
    <scope>IDENTIFICATION</scope>
</reference>
<evidence type="ECO:0000313" key="3">
    <source>
        <dbReference type="Proteomes" id="UP000267096"/>
    </source>
</evidence>
<proteinExistence type="predicted"/>
<gene>
    <name evidence="2" type="ORF">ASIM_LOCUS12403</name>
</gene>
<accession>A0A0M3JX80</accession>
<name>A0A0M3JX80_ANISI</name>
<evidence type="ECO:0000313" key="2">
    <source>
        <dbReference type="EMBL" id="VDK47277.1"/>
    </source>
</evidence>
<keyword evidence="3" id="KW-1185">Reference proteome</keyword>